<dbReference type="RefSeq" id="WP_048313470.1">
    <property type="nucleotide sequence ID" value="NZ_CP119526.1"/>
</dbReference>
<proteinExistence type="predicted"/>
<keyword evidence="2" id="KW-1185">Reference proteome</keyword>
<dbReference type="EMBL" id="LELK01000015">
    <property type="protein sequence ID" value="KMM35795.1"/>
    <property type="molecule type" value="Genomic_DNA"/>
</dbReference>
<gene>
    <name evidence="1" type="ORF">AB986_20280</name>
</gene>
<reference evidence="1" key="1">
    <citation type="submission" date="2015-06" db="EMBL/GenBank/DDBJ databases">
        <authorList>
            <person name="Liu B."/>
            <person name="Wang J."/>
            <person name="Zhu Y."/>
            <person name="Liu G."/>
            <person name="Chen Q."/>
            <person name="Zheng C."/>
            <person name="Che J."/>
            <person name="Ge C."/>
            <person name="Shi H."/>
            <person name="Pan Z."/>
            <person name="Liu X."/>
        </authorList>
    </citation>
    <scope>NUCLEOTIDE SEQUENCE [LARGE SCALE GENOMIC DNA]</scope>
    <source>
        <strain evidence="1">DSM 16346</strain>
    </source>
</reference>
<comment type="caution">
    <text evidence="1">The sequence shown here is derived from an EMBL/GenBank/DDBJ whole genome shotgun (WGS) entry which is preliminary data.</text>
</comment>
<evidence type="ECO:0000313" key="2">
    <source>
        <dbReference type="Proteomes" id="UP000035996"/>
    </source>
</evidence>
<organism evidence="1 2">
    <name type="scientific">Guptibacillus hwajinpoensis</name>
    <dbReference type="NCBI Taxonomy" id="208199"/>
    <lineage>
        <taxon>Bacteria</taxon>
        <taxon>Bacillati</taxon>
        <taxon>Bacillota</taxon>
        <taxon>Bacilli</taxon>
        <taxon>Bacillales</taxon>
        <taxon>Guptibacillaceae</taxon>
        <taxon>Guptibacillus</taxon>
    </lineage>
</organism>
<dbReference type="AlphaFoldDB" id="A0A0J6CRQ0"/>
<evidence type="ECO:0000313" key="1">
    <source>
        <dbReference type="EMBL" id="KMM35795.1"/>
    </source>
</evidence>
<dbReference type="Proteomes" id="UP000035996">
    <property type="component" value="Unassembled WGS sequence"/>
</dbReference>
<sequence length="64" mass="7473">MEIKNNTAKQLKELKRDIDRLAALDIDDDKVSKQVIHRLVKSIEEEIKIHYNLSPSRILINTFA</sequence>
<protein>
    <submittedName>
        <fullName evidence="1">Uncharacterized protein</fullName>
    </submittedName>
</protein>
<name>A0A0J6CRQ0_9BACL</name>
<accession>A0A0J6CRQ0</accession>